<dbReference type="Proteomes" id="UP000280726">
    <property type="component" value="Unassembled WGS sequence"/>
</dbReference>
<dbReference type="AlphaFoldDB" id="A0A3N4Z3W1"/>
<gene>
    <name evidence="2" type="ORF">EDD32_0161</name>
</gene>
<dbReference type="EMBL" id="RKRA01000001">
    <property type="protein sequence ID" value="RPF25750.1"/>
    <property type="molecule type" value="Genomic_DNA"/>
</dbReference>
<dbReference type="Gene3D" id="1.10.10.10">
    <property type="entry name" value="Winged helix-like DNA-binding domain superfamily/Winged helix DNA-binding domain"/>
    <property type="match status" value="1"/>
</dbReference>
<dbReference type="InterPro" id="IPR041657">
    <property type="entry name" value="HTH_17"/>
</dbReference>
<comment type="caution">
    <text evidence="2">The sequence shown here is derived from an EMBL/GenBank/DDBJ whole genome shotgun (WGS) entry which is preliminary data.</text>
</comment>
<dbReference type="Pfam" id="PF12728">
    <property type="entry name" value="HTH_17"/>
    <property type="match status" value="1"/>
</dbReference>
<dbReference type="GO" id="GO:0003677">
    <property type="term" value="F:DNA binding"/>
    <property type="evidence" value="ECO:0007669"/>
    <property type="project" value="InterPro"/>
</dbReference>
<evidence type="ECO:0000259" key="1">
    <source>
        <dbReference type="Pfam" id="PF12728"/>
    </source>
</evidence>
<sequence>MGTSTTQWGGLDPLLGVQDLAEYLGVPVRTIYDWRQTGHGPRGFRVGRHLKFAVSDVVAWLDAQRAATPRDRLAR</sequence>
<proteinExistence type="predicted"/>
<dbReference type="SUPFAM" id="SSF46955">
    <property type="entry name" value="Putative DNA-binding domain"/>
    <property type="match status" value="1"/>
</dbReference>
<dbReference type="InterPro" id="IPR009061">
    <property type="entry name" value="DNA-bd_dom_put_sf"/>
</dbReference>
<protein>
    <submittedName>
        <fullName evidence="2">Excisionase family DNA binding protein</fullName>
    </submittedName>
</protein>
<feature type="domain" description="Helix-turn-helix" evidence="1">
    <location>
        <begin position="14"/>
        <end position="65"/>
    </location>
</feature>
<dbReference type="NCBIfam" id="TIGR01764">
    <property type="entry name" value="excise"/>
    <property type="match status" value="1"/>
</dbReference>
<reference evidence="2 3" key="1">
    <citation type="submission" date="2018-11" db="EMBL/GenBank/DDBJ databases">
        <title>Sequencing the genomes of 1000 actinobacteria strains.</title>
        <authorList>
            <person name="Klenk H.-P."/>
        </authorList>
    </citation>
    <scope>NUCLEOTIDE SEQUENCE [LARGE SCALE GENOMIC DNA]</scope>
    <source>
        <strain evidence="2 3">DSM 14418</strain>
    </source>
</reference>
<keyword evidence="3" id="KW-1185">Reference proteome</keyword>
<name>A0A3N4Z3W1_9MICO</name>
<evidence type="ECO:0000313" key="2">
    <source>
        <dbReference type="EMBL" id="RPF25750.1"/>
    </source>
</evidence>
<dbReference type="RefSeq" id="WP_123913760.1">
    <property type="nucleotide sequence ID" value="NZ_RKRA01000001.1"/>
</dbReference>
<organism evidence="2 3">
    <name type="scientific">Georgenia muralis</name>
    <dbReference type="NCBI Taxonomy" id="154117"/>
    <lineage>
        <taxon>Bacteria</taxon>
        <taxon>Bacillati</taxon>
        <taxon>Actinomycetota</taxon>
        <taxon>Actinomycetes</taxon>
        <taxon>Micrococcales</taxon>
        <taxon>Bogoriellaceae</taxon>
        <taxon>Georgenia</taxon>
    </lineage>
</organism>
<dbReference type="InterPro" id="IPR010093">
    <property type="entry name" value="SinI_DNA-bd"/>
</dbReference>
<accession>A0A3N4Z3W1</accession>
<evidence type="ECO:0000313" key="3">
    <source>
        <dbReference type="Proteomes" id="UP000280726"/>
    </source>
</evidence>
<dbReference type="InterPro" id="IPR036388">
    <property type="entry name" value="WH-like_DNA-bd_sf"/>
</dbReference>
<dbReference type="OrthoDB" id="194758at2"/>